<keyword evidence="2" id="KW-1133">Transmembrane helix</keyword>
<protein>
    <submittedName>
        <fullName evidence="3">Uncharacterized protein</fullName>
    </submittedName>
</protein>
<feature type="region of interest" description="Disordered" evidence="1">
    <location>
        <begin position="61"/>
        <end position="146"/>
    </location>
</feature>
<proteinExistence type="predicted"/>
<evidence type="ECO:0000313" key="4">
    <source>
        <dbReference type="Proteomes" id="UP000231179"/>
    </source>
</evidence>
<reference evidence="3 4" key="1">
    <citation type="submission" date="2017-11" db="EMBL/GenBank/DDBJ databases">
        <title>Complete genome sequence of Spiroplasma clarkii CN-5 (DSM 19994).</title>
        <authorList>
            <person name="Tsai Y.-M."/>
            <person name="Chang A."/>
            <person name="Lo W.-S."/>
            <person name="Kuo C.-H."/>
        </authorList>
    </citation>
    <scope>NUCLEOTIDE SEQUENCE [LARGE SCALE GENOMIC DNA]</scope>
    <source>
        <strain evidence="3 4">CN-5</strain>
    </source>
</reference>
<keyword evidence="2" id="KW-0472">Membrane</keyword>
<evidence type="ECO:0000256" key="2">
    <source>
        <dbReference type="SAM" id="Phobius"/>
    </source>
</evidence>
<evidence type="ECO:0000256" key="1">
    <source>
        <dbReference type="SAM" id="MobiDB-lite"/>
    </source>
</evidence>
<keyword evidence="4" id="KW-1185">Reference proteome</keyword>
<sequence>MVILAKNYFFWYLVFEINTNICYIYFVIKKGDKMKKLLGILSILSLATISASTTISCGLKGNENNGHIDDNENVNDIGNGEDTDSGSGIDDNDDDDTDNGEDNENIEDGEDTEDNENTEDGEDIEDNENTEDGEDTDNENTNDGADDFEKAVEDFQDKGSESLLNGDSEATWIDAGDLGYEVNDYYKMFELYNKQIRVAKLDDFYSSDEFKNIIQDLKGDFFSDFTNVSIDLSNMNLVGEEVLAKYQPQNLPDVFFKNTEANVLETKHAVLREIHEDGSDITFKSGVQKVNNQIFDYLDQNISQMYNDFETNFSQKLQGKDYRGNYAKIDNFLMGEATLGGIKITTDKFITTINDFKINYIFSLSGEELLPSTNLVNSYLGEAIYKNIIAGISSFQSNLGVEAPKITTSYEIPLAFSGINQQTGLDLWQDIKDNAFYSVVSSNGDECWTYSNDNYPKLGSILSLTISGANESRQELLKIGYQGNYSLELCSFDSSGTFIFRENLAIKFSTIFVENGLEKSGWEVPNDQNPYEYAGLQIQFNFMNIAFGFEEFSNNANAIGKYFMNNTRI</sequence>
<dbReference type="EMBL" id="CP024870">
    <property type="protein sequence ID" value="ATX70775.1"/>
    <property type="molecule type" value="Genomic_DNA"/>
</dbReference>
<keyword evidence="2" id="KW-0812">Transmembrane</keyword>
<accession>A0A2K8KGG7</accession>
<feature type="transmembrane region" description="Helical" evidence="2">
    <location>
        <begin position="6"/>
        <end position="28"/>
    </location>
</feature>
<dbReference type="Proteomes" id="UP000231179">
    <property type="component" value="Chromosome"/>
</dbReference>
<organism evidence="3 4">
    <name type="scientific">Spiroplasma clarkii</name>
    <dbReference type="NCBI Taxonomy" id="2139"/>
    <lineage>
        <taxon>Bacteria</taxon>
        <taxon>Bacillati</taxon>
        <taxon>Mycoplasmatota</taxon>
        <taxon>Mollicutes</taxon>
        <taxon>Entomoplasmatales</taxon>
        <taxon>Spiroplasmataceae</taxon>
        <taxon>Spiroplasma</taxon>
    </lineage>
</organism>
<name>A0A2K8KGG7_9MOLU</name>
<gene>
    <name evidence="3" type="ORF">SCLAR_v1c04510</name>
</gene>
<evidence type="ECO:0000313" key="3">
    <source>
        <dbReference type="EMBL" id="ATX70775.1"/>
    </source>
</evidence>
<dbReference type="AlphaFoldDB" id="A0A2K8KGG7"/>
<feature type="compositionally biased region" description="Acidic residues" evidence="1">
    <location>
        <begin position="79"/>
        <end position="146"/>
    </location>
</feature>